<comment type="caution">
    <text evidence="2">The sequence shown here is derived from an EMBL/GenBank/DDBJ whole genome shotgun (WGS) entry which is preliminary data.</text>
</comment>
<sequence length="355" mass="40465">MKVLHAPFFEGNQFQELLEESLERAGVDVLRETGCRPFSLFAHQLILDDIDVLHLHWTHPYFLFGSEEWAYRLPLSRQICALAALWFLFQVWISTLVCDRTVWTVHNKCNHERRYKALDLRVSQKLVSLVDKVQVWDPLTHSEFLTYVGTEPNEVSEIPHGNYLPRYEGTNTPTKEAAKEALGLHHTERVYLYFGVIRPYKQVTALIQSFQAIESKATLVIAGNPMNSDLTARIEEFSRGSENIQTTLEYIPDDTVPVFFAAADAVVLPYEHIFNSGSVLLAMTFGRTFVAPRMGSIPSVDPGGNVLYDDLIRGLEQIDQMDEEQLSRVGDANLVAAREKHDWDTIAAEYIELYS</sequence>
<keyword evidence="3" id="KW-1185">Reference proteome</keyword>
<dbReference type="AlphaFoldDB" id="A0ABD5ZFC3"/>
<proteinExistence type="predicted"/>
<dbReference type="EMBL" id="JBHTAA010000005">
    <property type="protein sequence ID" value="MFC7203573.1"/>
    <property type="molecule type" value="Genomic_DNA"/>
</dbReference>
<dbReference type="CDD" id="cd03801">
    <property type="entry name" value="GT4_PimA-like"/>
    <property type="match status" value="1"/>
</dbReference>
<dbReference type="Gene3D" id="3.40.50.2000">
    <property type="entry name" value="Glycogen Phosphorylase B"/>
    <property type="match status" value="2"/>
</dbReference>
<evidence type="ECO:0000256" key="1">
    <source>
        <dbReference type="ARBA" id="ARBA00022679"/>
    </source>
</evidence>
<keyword evidence="1 2" id="KW-0808">Transferase</keyword>
<dbReference type="Proteomes" id="UP001596481">
    <property type="component" value="Unassembled WGS sequence"/>
</dbReference>
<evidence type="ECO:0000313" key="2">
    <source>
        <dbReference type="EMBL" id="MFC7203573.1"/>
    </source>
</evidence>
<organism evidence="2 3">
    <name type="scientific">Haloferax namakaokahaiae</name>
    <dbReference type="NCBI Taxonomy" id="1748331"/>
    <lineage>
        <taxon>Archaea</taxon>
        <taxon>Methanobacteriati</taxon>
        <taxon>Methanobacteriota</taxon>
        <taxon>Stenosarchaea group</taxon>
        <taxon>Halobacteria</taxon>
        <taxon>Halobacteriales</taxon>
        <taxon>Haloferacaceae</taxon>
        <taxon>Haloferax</taxon>
    </lineage>
</organism>
<keyword evidence="2" id="KW-0328">Glycosyltransferase</keyword>
<accession>A0ABD5ZFC3</accession>
<gene>
    <name evidence="2" type="ORF">ACFQJC_08610</name>
</gene>
<dbReference type="PANTHER" id="PTHR46401:SF2">
    <property type="entry name" value="GLYCOSYLTRANSFERASE WBBK-RELATED"/>
    <property type="match status" value="1"/>
</dbReference>
<name>A0ABD5ZFC3_9EURY</name>
<dbReference type="Pfam" id="PF13692">
    <property type="entry name" value="Glyco_trans_1_4"/>
    <property type="match status" value="1"/>
</dbReference>
<dbReference type="EC" id="2.4.-.-" evidence="2"/>
<reference evidence="2 3" key="1">
    <citation type="journal article" date="2019" name="Int. J. Syst. Evol. Microbiol.">
        <title>The Global Catalogue of Microorganisms (GCM) 10K type strain sequencing project: providing services to taxonomists for standard genome sequencing and annotation.</title>
        <authorList>
            <consortium name="The Broad Institute Genomics Platform"/>
            <consortium name="The Broad Institute Genome Sequencing Center for Infectious Disease"/>
            <person name="Wu L."/>
            <person name="Ma J."/>
        </authorList>
    </citation>
    <scope>NUCLEOTIDE SEQUENCE [LARGE SCALE GENOMIC DNA]</scope>
    <source>
        <strain evidence="2 3">DSM 29988</strain>
    </source>
</reference>
<evidence type="ECO:0000313" key="3">
    <source>
        <dbReference type="Proteomes" id="UP001596481"/>
    </source>
</evidence>
<protein>
    <submittedName>
        <fullName evidence="2">Glycosyltransferase family 4 protein</fullName>
        <ecNumber evidence="2">2.4.-.-</ecNumber>
    </submittedName>
</protein>
<dbReference type="GO" id="GO:0016757">
    <property type="term" value="F:glycosyltransferase activity"/>
    <property type="evidence" value="ECO:0007669"/>
    <property type="project" value="UniProtKB-KW"/>
</dbReference>
<dbReference type="PANTHER" id="PTHR46401">
    <property type="entry name" value="GLYCOSYLTRANSFERASE WBBK-RELATED"/>
    <property type="match status" value="1"/>
</dbReference>
<dbReference type="SUPFAM" id="SSF53756">
    <property type="entry name" value="UDP-Glycosyltransferase/glycogen phosphorylase"/>
    <property type="match status" value="1"/>
</dbReference>
<dbReference type="RefSeq" id="WP_390222912.1">
    <property type="nucleotide sequence ID" value="NZ_JBHTAA010000005.1"/>
</dbReference>